<dbReference type="RefSeq" id="WP_160747413.1">
    <property type="nucleotide sequence ID" value="NZ_WTYK01000008.1"/>
</dbReference>
<keyword evidence="10" id="KW-1185">Reference proteome</keyword>
<keyword evidence="6 7" id="KW-0472">Membrane</keyword>
<keyword evidence="4 7" id="KW-0812">Transmembrane</keyword>
<keyword evidence="5 7" id="KW-1133">Transmembrane helix</keyword>
<dbReference type="PANTHER" id="PTHR34582">
    <property type="entry name" value="UPF0702 TRANSMEMBRANE PROTEIN YCAP"/>
    <property type="match status" value="1"/>
</dbReference>
<name>A0A6I4UZ86_9SPHN</name>
<sequence length="172" mass="18794">MLDIPEPFGPVVRGLVLTAAAVLWTILLVRIVGLRAFSKMTAFDFVTTIATGSLIAQAGTRSEWPAFAQSLAAIAGVFLVQWLLAKARLSSERFQSVITNKPVLLMEDGVFIERAMSETRVSRSSIMEKLRAADVSSPSRVKAVVLETTGDISVMKSEEFDECLLEGVERMD</sequence>
<comment type="similarity">
    <text evidence="2">Belongs to the UPF0702 family.</text>
</comment>
<evidence type="ECO:0000313" key="9">
    <source>
        <dbReference type="EMBL" id="MXP42557.1"/>
    </source>
</evidence>
<dbReference type="Pfam" id="PF04239">
    <property type="entry name" value="DUF421"/>
    <property type="match status" value="1"/>
</dbReference>
<organism evidence="9 10">
    <name type="scientific">Croceibacterium soli</name>
    <dbReference type="NCBI Taxonomy" id="1739690"/>
    <lineage>
        <taxon>Bacteria</taxon>
        <taxon>Pseudomonadati</taxon>
        <taxon>Pseudomonadota</taxon>
        <taxon>Alphaproteobacteria</taxon>
        <taxon>Sphingomonadales</taxon>
        <taxon>Erythrobacteraceae</taxon>
        <taxon>Croceibacterium</taxon>
    </lineage>
</organism>
<gene>
    <name evidence="9" type="ORF">GRI75_13005</name>
</gene>
<dbReference type="PANTHER" id="PTHR34582:SF6">
    <property type="entry name" value="UPF0702 TRANSMEMBRANE PROTEIN YCAP"/>
    <property type="match status" value="1"/>
</dbReference>
<evidence type="ECO:0000256" key="1">
    <source>
        <dbReference type="ARBA" id="ARBA00004651"/>
    </source>
</evidence>
<evidence type="ECO:0000256" key="4">
    <source>
        <dbReference type="ARBA" id="ARBA00022692"/>
    </source>
</evidence>
<proteinExistence type="inferred from homology"/>
<evidence type="ECO:0000256" key="2">
    <source>
        <dbReference type="ARBA" id="ARBA00006448"/>
    </source>
</evidence>
<dbReference type="AlphaFoldDB" id="A0A6I4UZ86"/>
<evidence type="ECO:0000256" key="6">
    <source>
        <dbReference type="ARBA" id="ARBA00023136"/>
    </source>
</evidence>
<protein>
    <submittedName>
        <fullName evidence="9">DUF421 domain-containing protein</fullName>
    </submittedName>
</protein>
<dbReference type="GO" id="GO:0005886">
    <property type="term" value="C:plasma membrane"/>
    <property type="evidence" value="ECO:0007669"/>
    <property type="project" value="UniProtKB-SubCell"/>
</dbReference>
<keyword evidence="3" id="KW-1003">Cell membrane</keyword>
<feature type="domain" description="YetF C-terminal" evidence="8">
    <location>
        <begin position="91"/>
        <end position="159"/>
    </location>
</feature>
<dbReference type="InterPro" id="IPR023090">
    <property type="entry name" value="UPF0702_alpha/beta_dom_sf"/>
</dbReference>
<dbReference type="EMBL" id="WTYK01000008">
    <property type="protein sequence ID" value="MXP42557.1"/>
    <property type="molecule type" value="Genomic_DNA"/>
</dbReference>
<feature type="transmembrane region" description="Helical" evidence="7">
    <location>
        <begin position="12"/>
        <end position="29"/>
    </location>
</feature>
<evidence type="ECO:0000313" key="10">
    <source>
        <dbReference type="Proteomes" id="UP000469159"/>
    </source>
</evidence>
<evidence type="ECO:0000256" key="7">
    <source>
        <dbReference type="SAM" id="Phobius"/>
    </source>
</evidence>
<accession>A0A6I4UZ86</accession>
<dbReference type="InterPro" id="IPR007353">
    <property type="entry name" value="DUF421"/>
</dbReference>
<evidence type="ECO:0000256" key="3">
    <source>
        <dbReference type="ARBA" id="ARBA00022475"/>
    </source>
</evidence>
<reference evidence="9 10" key="1">
    <citation type="submission" date="2019-12" db="EMBL/GenBank/DDBJ databases">
        <title>Genomic-based taxomic classification of the family Erythrobacteraceae.</title>
        <authorList>
            <person name="Xu L."/>
        </authorList>
    </citation>
    <scope>NUCLEOTIDE SEQUENCE [LARGE SCALE GENOMIC DNA]</scope>
    <source>
        <strain evidence="9 10">MCCC 1K02066</strain>
    </source>
</reference>
<comment type="subcellular location">
    <subcellularLocation>
        <location evidence="1">Cell membrane</location>
        <topology evidence="1">Multi-pass membrane protein</topology>
    </subcellularLocation>
</comment>
<evidence type="ECO:0000259" key="8">
    <source>
        <dbReference type="Pfam" id="PF04239"/>
    </source>
</evidence>
<dbReference type="Proteomes" id="UP000469159">
    <property type="component" value="Unassembled WGS sequence"/>
</dbReference>
<comment type="caution">
    <text evidence="9">The sequence shown here is derived from an EMBL/GenBank/DDBJ whole genome shotgun (WGS) entry which is preliminary data.</text>
</comment>
<dbReference type="OrthoDB" id="9793799at2"/>
<evidence type="ECO:0000256" key="5">
    <source>
        <dbReference type="ARBA" id="ARBA00022989"/>
    </source>
</evidence>
<dbReference type="Gene3D" id="3.30.240.20">
    <property type="entry name" value="bsu07140 like domains"/>
    <property type="match status" value="1"/>
</dbReference>